<evidence type="ECO:0000313" key="3">
    <source>
        <dbReference type="Proteomes" id="UP000325787"/>
    </source>
</evidence>
<dbReference type="Proteomes" id="UP000325787">
    <property type="component" value="Chromosome"/>
</dbReference>
<evidence type="ECO:0000313" key="2">
    <source>
        <dbReference type="EMBL" id="QFZ19742.1"/>
    </source>
</evidence>
<dbReference type="AlphaFoldDB" id="A0A5Q0H239"/>
<evidence type="ECO:0000256" key="1">
    <source>
        <dbReference type="SAM" id="Phobius"/>
    </source>
</evidence>
<dbReference type="KEGG" id="ssyi:EKG83_21965"/>
<feature type="transmembrane region" description="Helical" evidence="1">
    <location>
        <begin position="188"/>
        <end position="210"/>
    </location>
</feature>
<dbReference type="RefSeq" id="WP_051765161.1">
    <property type="nucleotide sequence ID" value="NZ_CP034550.1"/>
</dbReference>
<keyword evidence="1" id="KW-0812">Transmembrane</keyword>
<name>A0A5Q0H239_SACSY</name>
<protein>
    <submittedName>
        <fullName evidence="2">ABC transporter permease</fullName>
    </submittedName>
</protein>
<keyword evidence="3" id="KW-1185">Reference proteome</keyword>
<keyword evidence="1" id="KW-1133">Transmembrane helix</keyword>
<dbReference type="EMBL" id="CP034550">
    <property type="protein sequence ID" value="QFZ19742.1"/>
    <property type="molecule type" value="Genomic_DNA"/>
</dbReference>
<feature type="transmembrane region" description="Helical" evidence="1">
    <location>
        <begin position="20"/>
        <end position="38"/>
    </location>
</feature>
<feature type="transmembrane region" description="Helical" evidence="1">
    <location>
        <begin position="118"/>
        <end position="138"/>
    </location>
</feature>
<keyword evidence="1" id="KW-0472">Membrane</keyword>
<gene>
    <name evidence="2" type="ORF">EKG83_21965</name>
</gene>
<sequence>MRFRDVVLAELDKLRTLPAVVTSAVLTVLVTVGLAGLVAPVESGLRAVEYGQAGVVLLGVLAVGGEYADGQVRTTLLSVPRRGLLLAGKGVAYLVVASLTAVSAVGGVAAVLPGVGVGPAAGAVVYLVLVGFFAHAVATLTRDVVGALVAVLTLVLLVSPLLAAVTRVAEYLPGRVGAQLYRTTAADVPGAAVLCAWVVVAGAVAAAAFVRRDA</sequence>
<feature type="transmembrane region" description="Helical" evidence="1">
    <location>
        <begin position="90"/>
        <end position="112"/>
    </location>
</feature>
<reference evidence="3" key="1">
    <citation type="journal article" date="2021" name="Curr. Microbiol.">
        <title>Complete genome of nocamycin-producing strain Saccharothrix syringae NRRL B-16468 reveals the biosynthetic potential for secondary metabolites.</title>
        <authorList>
            <person name="Mo X."/>
            <person name="Yang S."/>
        </authorList>
    </citation>
    <scope>NUCLEOTIDE SEQUENCE [LARGE SCALE GENOMIC DNA]</scope>
    <source>
        <strain evidence="3">ATCC 51364 / DSM 43886 / JCM 6844 / KCTC 9398 / NBRC 14523 / NRRL B-16468 / INA 2240</strain>
    </source>
</reference>
<accession>A0A5Q0H239</accession>
<feature type="transmembrane region" description="Helical" evidence="1">
    <location>
        <begin position="145"/>
        <end position="168"/>
    </location>
</feature>
<proteinExistence type="predicted"/>
<organism evidence="2 3">
    <name type="scientific">Saccharothrix syringae</name>
    <name type="common">Nocardiopsis syringae</name>
    <dbReference type="NCBI Taxonomy" id="103733"/>
    <lineage>
        <taxon>Bacteria</taxon>
        <taxon>Bacillati</taxon>
        <taxon>Actinomycetota</taxon>
        <taxon>Actinomycetes</taxon>
        <taxon>Pseudonocardiales</taxon>
        <taxon>Pseudonocardiaceae</taxon>
        <taxon>Saccharothrix</taxon>
    </lineage>
</organism>
<feature type="transmembrane region" description="Helical" evidence="1">
    <location>
        <begin position="50"/>
        <end position="69"/>
    </location>
</feature>